<keyword evidence="1" id="KW-0812">Transmembrane</keyword>
<feature type="transmembrane region" description="Helical" evidence="1">
    <location>
        <begin position="238"/>
        <end position="258"/>
    </location>
</feature>
<protein>
    <submittedName>
        <fullName evidence="2">Uncharacterized protein</fullName>
    </submittedName>
</protein>
<sequence length="448" mass="51765">MSLVLIFTAVFLSRVLFLSISPSFFDSLEYLGAMEQTPLFQALKTVHAPAHPAFIVFSWFFNKLPFDDALFKTELLQAFWGFGAVIVFYLIVKKVAGARKAVLLSLILAFLPYIWLSSVNLVYEPQLVFFLLLSLLSGQTNKYFLAGLFWGLAFLVSPVALFSLPLTGLYLFQHKRKNFKPFIVWTTIFLLGAILIYKQVAGLKGEGVINLLTSGADLGEKMRVEGGLFFARAVRNSLVVYFHYLTVPLGIILLILALTEFRRNKKMRVVMVFWLGEFLYLNSVWHLGMYGRISLILTVCPVFLLLKTRDIWLKLIIVFLVFSSAHLVIPYRFRKTPYVLEKEYFYSLTEKPSIIISSYEEPYLKEILIDFRVLNSPRTDQEEIKTWIKKAQLEKGTVFITQQAVTTPYWQYDGMNFHLLSKRKKYSQTAGQQLMENLELKVFQLPYR</sequence>
<gene>
    <name evidence="2" type="ORF">COV89_01000</name>
</gene>
<evidence type="ECO:0000313" key="3">
    <source>
        <dbReference type="Proteomes" id="UP000231371"/>
    </source>
</evidence>
<reference evidence="2 3" key="1">
    <citation type="submission" date="2017-09" db="EMBL/GenBank/DDBJ databases">
        <title>Depth-based differentiation of microbial function through sediment-hosted aquifers and enrichment of novel symbionts in the deep terrestrial subsurface.</title>
        <authorList>
            <person name="Probst A.J."/>
            <person name="Ladd B."/>
            <person name="Jarett J.K."/>
            <person name="Geller-Mcgrath D.E."/>
            <person name="Sieber C.M."/>
            <person name="Emerson J.B."/>
            <person name="Anantharaman K."/>
            <person name="Thomas B.C."/>
            <person name="Malmstrom R."/>
            <person name="Stieglmeier M."/>
            <person name="Klingl A."/>
            <person name="Woyke T."/>
            <person name="Ryan C.M."/>
            <person name="Banfield J.F."/>
        </authorList>
    </citation>
    <scope>NUCLEOTIDE SEQUENCE [LARGE SCALE GENOMIC DNA]</scope>
    <source>
        <strain evidence="2">CG11_big_fil_rev_8_21_14_0_20_40_12</strain>
    </source>
</reference>
<feature type="transmembrane region" description="Helical" evidence="1">
    <location>
        <begin position="101"/>
        <end position="123"/>
    </location>
</feature>
<dbReference type="Proteomes" id="UP000231371">
    <property type="component" value="Unassembled WGS sequence"/>
</dbReference>
<evidence type="ECO:0000256" key="1">
    <source>
        <dbReference type="SAM" id="Phobius"/>
    </source>
</evidence>
<evidence type="ECO:0000313" key="2">
    <source>
        <dbReference type="EMBL" id="PIQ70332.1"/>
    </source>
</evidence>
<feature type="transmembrane region" description="Helical" evidence="1">
    <location>
        <begin position="311"/>
        <end position="329"/>
    </location>
</feature>
<dbReference type="EMBL" id="PCVI01000017">
    <property type="protein sequence ID" value="PIQ70332.1"/>
    <property type="molecule type" value="Genomic_DNA"/>
</dbReference>
<feature type="transmembrane region" description="Helical" evidence="1">
    <location>
        <begin position="75"/>
        <end position="92"/>
    </location>
</feature>
<dbReference type="AlphaFoldDB" id="A0A2H0KGG6"/>
<proteinExistence type="predicted"/>
<accession>A0A2H0KGG6</accession>
<name>A0A2H0KGG6_9BACT</name>
<organism evidence="2 3">
    <name type="scientific">Candidatus Shapirobacteria bacterium CG11_big_fil_rev_8_21_14_0_20_40_12</name>
    <dbReference type="NCBI Taxonomy" id="1974889"/>
    <lineage>
        <taxon>Bacteria</taxon>
        <taxon>Candidatus Shapironibacteriota</taxon>
    </lineage>
</organism>
<feature type="transmembrane region" description="Helical" evidence="1">
    <location>
        <begin position="143"/>
        <end position="172"/>
    </location>
</feature>
<comment type="caution">
    <text evidence="2">The sequence shown here is derived from an EMBL/GenBank/DDBJ whole genome shotgun (WGS) entry which is preliminary data.</text>
</comment>
<feature type="transmembrane region" description="Helical" evidence="1">
    <location>
        <begin position="179"/>
        <end position="197"/>
    </location>
</feature>
<feature type="transmembrane region" description="Helical" evidence="1">
    <location>
        <begin position="279"/>
        <end position="305"/>
    </location>
</feature>
<keyword evidence="1" id="KW-1133">Transmembrane helix</keyword>
<keyword evidence="1" id="KW-0472">Membrane</keyword>